<protein>
    <submittedName>
        <fullName evidence="2">Uncharacterized protein</fullName>
    </submittedName>
</protein>
<dbReference type="AlphaFoldDB" id="A0A5J5ESI9"/>
<evidence type="ECO:0000313" key="2">
    <source>
        <dbReference type="EMBL" id="KAA8901883.1"/>
    </source>
</evidence>
<proteinExistence type="predicted"/>
<sequence>MHTSALLFAVISILTVASAAPASTVDSPIKPALVRAEVLPEPDVTVSVQVSGTTNTGEAYMTSVAVAVTGADADEATEVETLDFVAKAAIAPQDLHLSKSSEAQAVTLNGGLIKPDASRAEVSPEPDVTVDVQVSGTNTTDTAEACMTSVAVVVTGPTTDEATDPMVLAPVDAAPFIDVGLPLTAIAPQDLVEPKSTEAQVATTFDATLLGALIASRGAGFNAFLELQVEGILEALLRQLLTIIATDVNGATFATTVQQALTAAGALVAVTTVPTATVISTIQAQLPALANQLAADITSAFRRGENSVLIAIENDTSGGSPTAQTIIVTQAPAATAAATADTPPSITILAVDPGNQDIPYGYGVESYNFGGSDAADFLRLGWGGGFGATAAEQ</sequence>
<feature type="chain" id="PRO_5023914690" evidence="1">
    <location>
        <begin position="20"/>
        <end position="393"/>
    </location>
</feature>
<organism evidence="2 3">
    <name type="scientific">Sphaerosporella brunnea</name>
    <dbReference type="NCBI Taxonomy" id="1250544"/>
    <lineage>
        <taxon>Eukaryota</taxon>
        <taxon>Fungi</taxon>
        <taxon>Dikarya</taxon>
        <taxon>Ascomycota</taxon>
        <taxon>Pezizomycotina</taxon>
        <taxon>Pezizomycetes</taxon>
        <taxon>Pezizales</taxon>
        <taxon>Pyronemataceae</taxon>
        <taxon>Sphaerosporella</taxon>
    </lineage>
</organism>
<feature type="signal peptide" evidence="1">
    <location>
        <begin position="1"/>
        <end position="19"/>
    </location>
</feature>
<accession>A0A5J5ESI9</accession>
<name>A0A5J5ESI9_9PEZI</name>
<comment type="caution">
    <text evidence="2">The sequence shown here is derived from an EMBL/GenBank/DDBJ whole genome shotgun (WGS) entry which is preliminary data.</text>
</comment>
<dbReference type="InParanoid" id="A0A5J5ESI9"/>
<gene>
    <name evidence="2" type="ORF">FN846DRAFT_908833</name>
</gene>
<reference evidence="2 3" key="1">
    <citation type="submission" date="2019-09" db="EMBL/GenBank/DDBJ databases">
        <title>Draft genome of the ectomycorrhizal ascomycete Sphaerosporella brunnea.</title>
        <authorList>
            <consortium name="DOE Joint Genome Institute"/>
            <person name="Benucci G.M."/>
            <person name="Marozzi G."/>
            <person name="Antonielli L."/>
            <person name="Sanchez S."/>
            <person name="Marco P."/>
            <person name="Wang X."/>
            <person name="Falini L.B."/>
            <person name="Barry K."/>
            <person name="Haridas S."/>
            <person name="Lipzen A."/>
            <person name="Labutti K."/>
            <person name="Grigoriev I.V."/>
            <person name="Murat C."/>
            <person name="Martin F."/>
            <person name="Albertini E."/>
            <person name="Donnini D."/>
            <person name="Bonito G."/>
        </authorList>
    </citation>
    <scope>NUCLEOTIDE SEQUENCE [LARGE SCALE GENOMIC DNA]</scope>
    <source>
        <strain evidence="2 3">Sb_GMNB300</strain>
    </source>
</reference>
<keyword evidence="3" id="KW-1185">Reference proteome</keyword>
<keyword evidence="1" id="KW-0732">Signal</keyword>
<evidence type="ECO:0000256" key="1">
    <source>
        <dbReference type="SAM" id="SignalP"/>
    </source>
</evidence>
<dbReference type="EMBL" id="VXIS01000140">
    <property type="protein sequence ID" value="KAA8901883.1"/>
    <property type="molecule type" value="Genomic_DNA"/>
</dbReference>
<evidence type="ECO:0000313" key="3">
    <source>
        <dbReference type="Proteomes" id="UP000326924"/>
    </source>
</evidence>
<dbReference type="Proteomes" id="UP000326924">
    <property type="component" value="Unassembled WGS sequence"/>
</dbReference>